<evidence type="ECO:0000313" key="1">
    <source>
        <dbReference type="EMBL" id="GME92419.1"/>
    </source>
</evidence>
<comment type="caution">
    <text evidence="1">The sequence shown here is derived from an EMBL/GenBank/DDBJ whole genome shotgun (WGS) entry which is preliminary data.</text>
</comment>
<name>A0ACB5TPY3_CANBO</name>
<evidence type="ECO:0000313" key="2">
    <source>
        <dbReference type="Proteomes" id="UP001165101"/>
    </source>
</evidence>
<gene>
    <name evidence="1" type="ORF">Cboi01_000274100</name>
</gene>
<organism evidence="1 2">
    <name type="scientific">Candida boidinii</name>
    <name type="common">Yeast</name>
    <dbReference type="NCBI Taxonomy" id="5477"/>
    <lineage>
        <taxon>Eukaryota</taxon>
        <taxon>Fungi</taxon>
        <taxon>Dikarya</taxon>
        <taxon>Ascomycota</taxon>
        <taxon>Saccharomycotina</taxon>
        <taxon>Pichiomycetes</taxon>
        <taxon>Pichiales</taxon>
        <taxon>Pichiaceae</taxon>
        <taxon>Ogataea</taxon>
        <taxon>Ogataea/Candida clade</taxon>
    </lineage>
</organism>
<dbReference type="Proteomes" id="UP001165101">
    <property type="component" value="Unassembled WGS sequence"/>
</dbReference>
<proteinExistence type="predicted"/>
<accession>A0ACB5TPY3</accession>
<sequence length="567" mass="66426">MYTQYELEEGKSSPSPSSSSTSSLNYITNSTSNLKKNLKLNLIFKKFKFSIGLILGFLIGLVIFNQIIISNNPDNNLKFFTNSKKIHPDDVRKDSINLYFKLYKQTERYKENIAFQDSNPFDHMVTYNRLINSFKYIKDEDYDGIIEKNVIQMWLDEKQDRKNFIPDEELEINSDDNSNGVDRKKMVNPLIESNKIQNERKKEKEEKEKMDKFMKKLNGGPWGKPKGKDTVKAKLKEKGDNRAKGFNKRDGKNDDIDEDSVDFGAVKDRKSRKILTDDYPYRDMRQTWIDKNPGYKHLMFSYLQVYDVLKKNFENTVPEIYDAFDMLPHVILKSDFGRYLLVYLFGGMYADIDTKCQKPIDEWFDNFDKFKYKIGFVASLESDINEIEWNRYMPRRVELLQWAFKSKKNHHLIAYLISKIVETTYKAKYDNKLVAWSDQYVDVDKCSGVNIVDWTGPGEFTDSFIEYVNLMGDIDITDIDSDKSYAVHPGDKIFGPKIPIKLVNDYTKNKGWLYSWYGLIRLQTPRVINDLLVLPYSFRGSDPCDEDRPYCYLSHAFSGGWKDKDAS</sequence>
<reference evidence="1" key="1">
    <citation type="submission" date="2023-04" db="EMBL/GenBank/DDBJ databases">
        <title>Candida boidinii NBRC 1967.</title>
        <authorList>
            <person name="Ichikawa N."/>
            <person name="Sato H."/>
            <person name="Tonouchi N."/>
        </authorList>
    </citation>
    <scope>NUCLEOTIDE SEQUENCE</scope>
    <source>
        <strain evidence="1">NBRC 1967</strain>
    </source>
</reference>
<protein>
    <submittedName>
        <fullName evidence="1">Unnamed protein product</fullName>
    </submittedName>
</protein>
<dbReference type="EMBL" id="BSXV01001312">
    <property type="protein sequence ID" value="GME92419.1"/>
    <property type="molecule type" value="Genomic_DNA"/>
</dbReference>
<keyword evidence="2" id="KW-1185">Reference proteome</keyword>